<protein>
    <submittedName>
        <fullName evidence="4">MmgE/PrpD family protein</fullName>
    </submittedName>
</protein>
<comment type="similarity">
    <text evidence="1">Belongs to the PrpD family.</text>
</comment>
<dbReference type="Pfam" id="PF03972">
    <property type="entry name" value="MmgE_PrpD_N"/>
    <property type="match status" value="1"/>
</dbReference>
<name>A0A974PJE6_9HYPH</name>
<evidence type="ECO:0000259" key="3">
    <source>
        <dbReference type="Pfam" id="PF19305"/>
    </source>
</evidence>
<dbReference type="InterPro" id="IPR042188">
    <property type="entry name" value="MmgE/PrpD_sf_2"/>
</dbReference>
<evidence type="ECO:0000313" key="5">
    <source>
        <dbReference type="Proteomes" id="UP000596427"/>
    </source>
</evidence>
<dbReference type="Proteomes" id="UP000596427">
    <property type="component" value="Chromosome"/>
</dbReference>
<keyword evidence="5" id="KW-1185">Reference proteome</keyword>
<dbReference type="InterPro" id="IPR036148">
    <property type="entry name" value="MmgE/PrpD_sf"/>
</dbReference>
<proteinExistence type="inferred from homology"/>
<dbReference type="InterPro" id="IPR045336">
    <property type="entry name" value="MmgE_PrpD_N"/>
</dbReference>
<dbReference type="EMBL" id="CP063362">
    <property type="protein sequence ID" value="QRG04663.1"/>
    <property type="molecule type" value="Genomic_DNA"/>
</dbReference>
<dbReference type="Gene3D" id="3.30.1330.120">
    <property type="entry name" value="2-methylcitrate dehydratase PrpD"/>
    <property type="match status" value="1"/>
</dbReference>
<dbReference type="GO" id="GO:0016829">
    <property type="term" value="F:lyase activity"/>
    <property type="evidence" value="ECO:0007669"/>
    <property type="project" value="InterPro"/>
</dbReference>
<dbReference type="InterPro" id="IPR005656">
    <property type="entry name" value="MmgE_PrpD"/>
</dbReference>
<dbReference type="InterPro" id="IPR045337">
    <property type="entry name" value="MmgE_PrpD_C"/>
</dbReference>
<feature type="domain" description="MmgE/PrpD C-terminal" evidence="3">
    <location>
        <begin position="280"/>
        <end position="449"/>
    </location>
</feature>
<dbReference type="InterPro" id="IPR042183">
    <property type="entry name" value="MmgE/PrpD_sf_1"/>
</dbReference>
<dbReference type="Gene3D" id="1.10.4100.10">
    <property type="entry name" value="2-methylcitrate dehydratase PrpD"/>
    <property type="match status" value="1"/>
</dbReference>
<accession>A0A974PJE6</accession>
<sequence>MNSHSPAPVAVDSPTAALAAWASGLRYEDIPADVVARVQITLLDTLGVAIAALEAPDAAPLVETALEFAGEGPCLVPGAGRTAAPAPAALVWGTLTDIFELQDGWRFGGIHASLVFGAALPLAQALGKSGRDLITAVVAGYEAAHRVAWSVHPEHMGRGHMPNGTAGTVGAAAAAAHLLGLDAQTFAGALGTAGFLLPYATAETLWAGHSAKPLHTGWAAKTGIEAALMARKGFWGCPLEGTPGTGRGFLQLAADTAMPERLTEGLGTLYTLRDTYFKFYPICRQAQSAAEAAITLARAEAIAPDQIAGVTVSTWDLSAKMLTRYIGVESGRIAAQFSLPYIIAASLTDREMGVAQLSPERLADPALHGLAAKVVVVADPEKTAAYPDHTLAEVTVTLTDRSTRTHTVDAPRGDPRVPVTDAMLIEKFFVLAQGPMDSAGAQALVAAVQELREAPSLDALMAPVAALHVK</sequence>
<evidence type="ECO:0000259" key="2">
    <source>
        <dbReference type="Pfam" id="PF03972"/>
    </source>
</evidence>
<dbReference type="PANTHER" id="PTHR16943:SF8">
    <property type="entry name" value="2-METHYLCITRATE DEHYDRATASE"/>
    <property type="match status" value="1"/>
</dbReference>
<dbReference type="PANTHER" id="PTHR16943">
    <property type="entry name" value="2-METHYLCITRATE DEHYDRATASE-RELATED"/>
    <property type="match status" value="1"/>
</dbReference>
<reference evidence="4 5" key="1">
    <citation type="submission" date="2020-10" db="EMBL/GenBank/DDBJ databases">
        <title>Degradation of 1,4-Dioxane by Xanthobacter sp. YN2, via a Novel Group-2 Soluble Di-Iron Monooxygenase.</title>
        <authorList>
            <person name="Ma F."/>
            <person name="Wang Y."/>
            <person name="Yang J."/>
            <person name="Guo H."/>
            <person name="Su D."/>
            <person name="Yu L."/>
        </authorList>
    </citation>
    <scope>NUCLEOTIDE SEQUENCE [LARGE SCALE GENOMIC DNA]</scope>
    <source>
        <strain evidence="4 5">YN2</strain>
    </source>
</reference>
<organism evidence="4 5">
    <name type="scientific">Xanthobacter dioxanivorans</name>
    <dbReference type="NCBI Taxonomy" id="2528964"/>
    <lineage>
        <taxon>Bacteria</taxon>
        <taxon>Pseudomonadati</taxon>
        <taxon>Pseudomonadota</taxon>
        <taxon>Alphaproteobacteria</taxon>
        <taxon>Hyphomicrobiales</taxon>
        <taxon>Xanthobacteraceae</taxon>
        <taxon>Xanthobacter</taxon>
    </lineage>
</organism>
<gene>
    <name evidence="4" type="ORF">EZH22_15925</name>
</gene>
<dbReference type="SUPFAM" id="SSF103378">
    <property type="entry name" value="2-methylcitrate dehydratase PrpD"/>
    <property type="match status" value="1"/>
</dbReference>
<dbReference type="KEGG" id="xdi:EZH22_15925"/>
<dbReference type="RefSeq" id="WP_203191540.1">
    <property type="nucleotide sequence ID" value="NZ_CP063362.1"/>
</dbReference>
<dbReference type="Pfam" id="PF19305">
    <property type="entry name" value="MmgE_PrpD_C"/>
    <property type="match status" value="1"/>
</dbReference>
<evidence type="ECO:0000256" key="1">
    <source>
        <dbReference type="ARBA" id="ARBA00006174"/>
    </source>
</evidence>
<evidence type="ECO:0000313" key="4">
    <source>
        <dbReference type="EMBL" id="QRG04663.1"/>
    </source>
</evidence>
<dbReference type="AlphaFoldDB" id="A0A974PJE6"/>
<feature type="domain" description="MmgE/PrpD N-terminal" evidence="2">
    <location>
        <begin position="17"/>
        <end position="253"/>
    </location>
</feature>